<dbReference type="Proteomes" id="UP000003980">
    <property type="component" value="Unassembled WGS sequence"/>
</dbReference>
<evidence type="ECO:0000313" key="1">
    <source>
        <dbReference type="EMBL" id="EHP68640.1"/>
    </source>
</evidence>
<name>H2C914_9CREN</name>
<dbReference type="STRING" id="671065.MetMK1DRAFT_00030830"/>
<gene>
    <name evidence="1" type="ORF">MetMK1DRAFT_00030830</name>
</gene>
<dbReference type="HOGENOM" id="CLU_3338544_0_0_2"/>
<dbReference type="AlphaFoldDB" id="H2C914"/>
<proteinExistence type="predicted"/>
<organism evidence="1 2">
    <name type="scientific">Metallosphaera yellowstonensis MK1</name>
    <dbReference type="NCBI Taxonomy" id="671065"/>
    <lineage>
        <taxon>Archaea</taxon>
        <taxon>Thermoproteota</taxon>
        <taxon>Thermoprotei</taxon>
        <taxon>Sulfolobales</taxon>
        <taxon>Sulfolobaceae</taxon>
        <taxon>Metallosphaera</taxon>
    </lineage>
</organism>
<protein>
    <submittedName>
        <fullName evidence="1">Uncharacterized protein</fullName>
    </submittedName>
</protein>
<dbReference type="EMBL" id="JH597770">
    <property type="protein sequence ID" value="EHP68640.1"/>
    <property type="molecule type" value="Genomic_DNA"/>
</dbReference>
<keyword evidence="2" id="KW-1185">Reference proteome</keyword>
<reference evidence="1 2" key="1">
    <citation type="submission" date="2012-01" db="EMBL/GenBank/DDBJ databases">
        <title>Improved High-Quality Draft sequence of Metallosphaera yellowstonensis MK1.</title>
        <authorList>
            <consortium name="US DOE Joint Genome Institute"/>
            <person name="Lucas S."/>
            <person name="Han J."/>
            <person name="Cheng J.-F."/>
            <person name="Goodwin L."/>
            <person name="Pitluck S."/>
            <person name="Peters L."/>
            <person name="Teshima H."/>
            <person name="Detter J.C."/>
            <person name="Han C."/>
            <person name="Tapia R."/>
            <person name="Land M."/>
            <person name="Hauser L."/>
            <person name="Kyrpides N."/>
            <person name="Kozubal M."/>
            <person name="Macur R.E."/>
            <person name="Jay Z."/>
            <person name="Inskeep W."/>
            <person name="Woyke T."/>
        </authorList>
    </citation>
    <scope>NUCLEOTIDE SEQUENCE [LARGE SCALE GENOMIC DNA]</scope>
    <source>
        <strain evidence="1 2">MK1</strain>
    </source>
</reference>
<accession>H2C914</accession>
<sequence>MTFHANHVTCNQMALEGIHRIASVHAGKRVNILQASP</sequence>
<evidence type="ECO:0000313" key="2">
    <source>
        <dbReference type="Proteomes" id="UP000003980"/>
    </source>
</evidence>